<gene>
    <name evidence="2" type="ORF">PVK06_035194</name>
</gene>
<reference evidence="2 3" key="1">
    <citation type="submission" date="2023-03" db="EMBL/GenBank/DDBJ databases">
        <title>WGS of Gossypium arboreum.</title>
        <authorList>
            <person name="Yu D."/>
        </authorList>
    </citation>
    <scope>NUCLEOTIDE SEQUENCE [LARGE SCALE GENOMIC DNA]</scope>
    <source>
        <tissue evidence="2">Leaf</tissue>
    </source>
</reference>
<proteinExistence type="predicted"/>
<dbReference type="EMBL" id="JARKNE010000010">
    <property type="protein sequence ID" value="KAK5794005.1"/>
    <property type="molecule type" value="Genomic_DNA"/>
</dbReference>
<organism evidence="2 3">
    <name type="scientific">Gossypium arboreum</name>
    <name type="common">Tree cotton</name>
    <name type="synonym">Gossypium nanking</name>
    <dbReference type="NCBI Taxonomy" id="29729"/>
    <lineage>
        <taxon>Eukaryota</taxon>
        <taxon>Viridiplantae</taxon>
        <taxon>Streptophyta</taxon>
        <taxon>Embryophyta</taxon>
        <taxon>Tracheophyta</taxon>
        <taxon>Spermatophyta</taxon>
        <taxon>Magnoliopsida</taxon>
        <taxon>eudicotyledons</taxon>
        <taxon>Gunneridae</taxon>
        <taxon>Pentapetalae</taxon>
        <taxon>rosids</taxon>
        <taxon>malvids</taxon>
        <taxon>Malvales</taxon>
        <taxon>Malvaceae</taxon>
        <taxon>Malvoideae</taxon>
        <taxon>Gossypium</taxon>
    </lineage>
</organism>
<protein>
    <submittedName>
        <fullName evidence="2">Uncharacterized protein</fullName>
    </submittedName>
</protein>
<feature type="compositionally biased region" description="Polar residues" evidence="1">
    <location>
        <begin position="36"/>
        <end position="46"/>
    </location>
</feature>
<feature type="region of interest" description="Disordered" evidence="1">
    <location>
        <begin position="32"/>
        <end position="59"/>
    </location>
</feature>
<evidence type="ECO:0000256" key="1">
    <source>
        <dbReference type="SAM" id="MobiDB-lite"/>
    </source>
</evidence>
<evidence type="ECO:0000313" key="2">
    <source>
        <dbReference type="EMBL" id="KAK5794005.1"/>
    </source>
</evidence>
<name>A0ABR0NGN3_GOSAR</name>
<dbReference type="Proteomes" id="UP001358586">
    <property type="component" value="Chromosome 10"/>
</dbReference>
<comment type="caution">
    <text evidence="2">The sequence shown here is derived from an EMBL/GenBank/DDBJ whole genome shotgun (WGS) entry which is preliminary data.</text>
</comment>
<keyword evidence="3" id="KW-1185">Reference proteome</keyword>
<evidence type="ECO:0000313" key="3">
    <source>
        <dbReference type="Proteomes" id="UP001358586"/>
    </source>
</evidence>
<sequence>MDVDVIMERNLKAIDDAGARVQVGYSNCKRLKSDGGSCSTEESNGSKLFHRRRGKGPVTSKRELTLPIPSAHYET</sequence>
<accession>A0ABR0NGN3</accession>